<comment type="cofactor">
    <cofactor evidence="1 13">
        <name>Mg(2+)</name>
        <dbReference type="ChEBI" id="CHEBI:18420"/>
    </cofactor>
</comment>
<evidence type="ECO:0000256" key="2">
    <source>
        <dbReference type="ARBA" id="ARBA00008282"/>
    </source>
</evidence>
<dbReference type="PANTHER" id="PTHR30040">
    <property type="entry name" value="THIAMINE BIOSYNTHESIS LIPOPROTEIN APBE"/>
    <property type="match status" value="1"/>
</dbReference>
<comment type="caution">
    <text evidence="14">The sequence shown here is derived from an EMBL/GenBank/DDBJ whole genome shotgun (WGS) entry which is preliminary data.</text>
</comment>
<comment type="similarity">
    <text evidence="2 12 13">Belongs to the ApbE family.</text>
</comment>
<keyword evidence="13" id="KW-1003">Cell membrane</keyword>
<organism evidence="14 15">
    <name type="scientific">Bowmanella denitrificans</name>
    <dbReference type="NCBI Taxonomy" id="366582"/>
    <lineage>
        <taxon>Bacteria</taxon>
        <taxon>Pseudomonadati</taxon>
        <taxon>Pseudomonadota</taxon>
        <taxon>Gammaproteobacteria</taxon>
        <taxon>Alteromonadales</taxon>
        <taxon>Alteromonadaceae</taxon>
        <taxon>Bowmanella</taxon>
    </lineage>
</organism>
<dbReference type="EMBL" id="BAAAEI010000015">
    <property type="protein sequence ID" value="GAA0361940.1"/>
    <property type="molecule type" value="Genomic_DNA"/>
</dbReference>
<evidence type="ECO:0000256" key="3">
    <source>
        <dbReference type="ARBA" id="ARBA00011955"/>
    </source>
</evidence>
<keyword evidence="15" id="KW-1185">Reference proteome</keyword>
<accession>A0ABN0XE86</accession>
<keyword evidence="9 12" id="KW-0460">Magnesium</keyword>
<dbReference type="PANTHER" id="PTHR30040:SF2">
    <property type="entry name" value="FAD:PROTEIN FMN TRANSFERASE"/>
    <property type="match status" value="1"/>
</dbReference>
<dbReference type="GO" id="GO:0016740">
    <property type="term" value="F:transferase activity"/>
    <property type="evidence" value="ECO:0007669"/>
    <property type="project" value="UniProtKB-KW"/>
</dbReference>
<keyword evidence="13" id="KW-0472">Membrane</keyword>
<gene>
    <name evidence="14" type="ORF">GCM10009092_27880</name>
</gene>
<proteinExistence type="inferred from homology"/>
<dbReference type="Proteomes" id="UP001501757">
    <property type="component" value="Unassembled WGS sequence"/>
</dbReference>
<evidence type="ECO:0000256" key="9">
    <source>
        <dbReference type="ARBA" id="ARBA00022842"/>
    </source>
</evidence>
<reference evidence="14 15" key="1">
    <citation type="journal article" date="2019" name="Int. J. Syst. Evol. Microbiol.">
        <title>The Global Catalogue of Microorganisms (GCM) 10K type strain sequencing project: providing services to taxonomists for standard genome sequencing and annotation.</title>
        <authorList>
            <consortium name="The Broad Institute Genomics Platform"/>
            <consortium name="The Broad Institute Genome Sequencing Center for Infectious Disease"/>
            <person name="Wu L."/>
            <person name="Ma J."/>
        </authorList>
    </citation>
    <scope>NUCLEOTIDE SEQUENCE [LARGE SCALE GENOMIC DNA]</scope>
    <source>
        <strain evidence="14 15">JCM 13378</strain>
    </source>
</reference>
<evidence type="ECO:0000256" key="11">
    <source>
        <dbReference type="ARBA" id="ARBA00048540"/>
    </source>
</evidence>
<comment type="function">
    <text evidence="13">Flavin transferase that catalyzes the transfer of the FMN moiety of FAD and its covalent binding to the hydroxyl group of a threonine residue in a target flavoprotein.</text>
</comment>
<dbReference type="InterPro" id="IPR024932">
    <property type="entry name" value="ApbE"/>
</dbReference>
<feature type="signal peptide" evidence="13">
    <location>
        <begin position="1"/>
        <end position="25"/>
    </location>
</feature>
<name>A0ABN0XE86_9ALTE</name>
<dbReference type="PROSITE" id="PS51257">
    <property type="entry name" value="PROKAR_LIPOPROTEIN"/>
    <property type="match status" value="1"/>
</dbReference>
<dbReference type="InterPro" id="IPR003374">
    <property type="entry name" value="ApbE-like_sf"/>
</dbReference>
<keyword evidence="5 12" id="KW-0285">Flavoprotein</keyword>
<keyword evidence="13" id="KW-0732">Signal</keyword>
<keyword evidence="7 12" id="KW-0479">Metal-binding</keyword>
<evidence type="ECO:0000313" key="15">
    <source>
        <dbReference type="Proteomes" id="UP001501757"/>
    </source>
</evidence>
<keyword evidence="13" id="KW-0997">Cell inner membrane</keyword>
<comment type="catalytic activity">
    <reaction evidence="11 12 13">
        <text>L-threonyl-[protein] + FAD = FMN-L-threonyl-[protein] + AMP + H(+)</text>
        <dbReference type="Rhea" id="RHEA:36847"/>
        <dbReference type="Rhea" id="RHEA-COMP:11060"/>
        <dbReference type="Rhea" id="RHEA-COMP:11061"/>
        <dbReference type="ChEBI" id="CHEBI:15378"/>
        <dbReference type="ChEBI" id="CHEBI:30013"/>
        <dbReference type="ChEBI" id="CHEBI:57692"/>
        <dbReference type="ChEBI" id="CHEBI:74257"/>
        <dbReference type="ChEBI" id="CHEBI:456215"/>
        <dbReference type="EC" id="2.7.1.180"/>
    </reaction>
</comment>
<evidence type="ECO:0000256" key="7">
    <source>
        <dbReference type="ARBA" id="ARBA00022723"/>
    </source>
</evidence>
<protein>
    <recommendedName>
        <fullName evidence="4 12">FAD:protein FMN transferase</fullName>
        <ecNumber evidence="3 12">2.7.1.180</ecNumber>
    </recommendedName>
    <alternativeName>
        <fullName evidence="10 12">Flavin transferase</fullName>
    </alternativeName>
</protein>
<evidence type="ECO:0000256" key="8">
    <source>
        <dbReference type="ARBA" id="ARBA00022827"/>
    </source>
</evidence>
<feature type="chain" id="PRO_5045000951" description="FAD:protein FMN transferase" evidence="13">
    <location>
        <begin position="26"/>
        <end position="335"/>
    </location>
</feature>
<evidence type="ECO:0000256" key="6">
    <source>
        <dbReference type="ARBA" id="ARBA00022679"/>
    </source>
</evidence>
<evidence type="ECO:0000256" key="1">
    <source>
        <dbReference type="ARBA" id="ARBA00001946"/>
    </source>
</evidence>
<dbReference type="Gene3D" id="3.10.520.10">
    <property type="entry name" value="ApbE-like domains"/>
    <property type="match status" value="1"/>
</dbReference>
<dbReference type="SUPFAM" id="SSF143631">
    <property type="entry name" value="ApbE-like"/>
    <property type="match status" value="1"/>
</dbReference>
<evidence type="ECO:0000256" key="10">
    <source>
        <dbReference type="ARBA" id="ARBA00031306"/>
    </source>
</evidence>
<evidence type="ECO:0000256" key="4">
    <source>
        <dbReference type="ARBA" id="ARBA00016337"/>
    </source>
</evidence>
<keyword evidence="13" id="KW-0449">Lipoprotein</keyword>
<dbReference type="Pfam" id="PF02424">
    <property type="entry name" value="ApbE"/>
    <property type="match status" value="1"/>
</dbReference>
<dbReference type="PIRSF" id="PIRSF006268">
    <property type="entry name" value="ApbE"/>
    <property type="match status" value="1"/>
</dbReference>
<dbReference type="EC" id="2.7.1.180" evidence="3 12"/>
<evidence type="ECO:0000313" key="14">
    <source>
        <dbReference type="EMBL" id="GAA0361940.1"/>
    </source>
</evidence>
<keyword evidence="8 12" id="KW-0274">FAD</keyword>
<evidence type="ECO:0000256" key="12">
    <source>
        <dbReference type="PIRNR" id="PIRNR006268"/>
    </source>
</evidence>
<keyword evidence="6 12" id="KW-0808">Transferase</keyword>
<evidence type="ECO:0000256" key="5">
    <source>
        <dbReference type="ARBA" id="ARBA00022630"/>
    </source>
</evidence>
<dbReference type="RefSeq" id="WP_343845721.1">
    <property type="nucleotide sequence ID" value="NZ_BAAAEI010000015.1"/>
</dbReference>
<sequence>MQRLLGGSILWLLLCLLVACTPAPSETALSGKTMGTTYHIKFVNHQGLDEQQLQADIDAALALVNKQMSTYDPDSELSRFNQWQSSEPFPLSAQTLSVMREAKRLGQISAGKLDVTVGPLVNLWGFGPKARPEHVPEQQVIDAAKAQTGLEKLHLHADSASKSQPDLYVDLSTIAKGYGVDVVADILDDRGLHDYLVEIGGEMRLSGQKANGSAWRVAIEKPLSGERAVQQIISVGNNAVATSGDYRNYFEENGVRYSHLIDPTTGYPIQHNLVSVTVVHPSSMTADGLATAINVMGAEQGVAFATEHKLAVLLITREKDGFKAYNSPEFEPFLQ</sequence>
<evidence type="ECO:0000256" key="13">
    <source>
        <dbReference type="RuleBase" id="RU363002"/>
    </source>
</evidence>
<comment type="subcellular location">
    <subcellularLocation>
        <location evidence="13">Cell inner membrane</location>
        <topology evidence="13">Lipid-anchor</topology>
        <orientation evidence="13">Periplasmic side</orientation>
    </subcellularLocation>
</comment>